<accession>A0A9Q1EKW7</accession>
<dbReference type="PROSITE" id="PS50835">
    <property type="entry name" value="IG_LIKE"/>
    <property type="match status" value="1"/>
</dbReference>
<dbReference type="InterPro" id="IPR036179">
    <property type="entry name" value="Ig-like_dom_sf"/>
</dbReference>
<dbReference type="AlphaFoldDB" id="A0A9Q1EKW7"/>
<evidence type="ECO:0000259" key="3">
    <source>
        <dbReference type="PROSITE" id="PS50835"/>
    </source>
</evidence>
<dbReference type="InterPro" id="IPR013106">
    <property type="entry name" value="Ig_V-set"/>
</dbReference>
<keyword evidence="1" id="KW-0732">Signal</keyword>
<dbReference type="EMBL" id="JAINUF010000016">
    <property type="protein sequence ID" value="KAJ8340686.1"/>
    <property type="molecule type" value="Genomic_DNA"/>
</dbReference>
<dbReference type="InterPro" id="IPR050413">
    <property type="entry name" value="TCR_beta_variable"/>
</dbReference>
<dbReference type="Gene3D" id="2.60.40.10">
    <property type="entry name" value="Immunoglobulins"/>
    <property type="match status" value="1"/>
</dbReference>
<organism evidence="4 5">
    <name type="scientific">Synaphobranchus kaupii</name>
    <name type="common">Kaup's arrowtooth eel</name>
    <dbReference type="NCBI Taxonomy" id="118154"/>
    <lineage>
        <taxon>Eukaryota</taxon>
        <taxon>Metazoa</taxon>
        <taxon>Chordata</taxon>
        <taxon>Craniata</taxon>
        <taxon>Vertebrata</taxon>
        <taxon>Euteleostomi</taxon>
        <taxon>Actinopterygii</taxon>
        <taxon>Neopterygii</taxon>
        <taxon>Teleostei</taxon>
        <taxon>Anguilliformes</taxon>
        <taxon>Synaphobranchidae</taxon>
        <taxon>Synaphobranchus</taxon>
    </lineage>
</organism>
<evidence type="ECO:0000313" key="4">
    <source>
        <dbReference type="EMBL" id="KAJ8340686.1"/>
    </source>
</evidence>
<reference evidence="4" key="1">
    <citation type="journal article" date="2023" name="Science">
        <title>Genome structures resolve the early diversification of teleost fishes.</title>
        <authorList>
            <person name="Parey E."/>
            <person name="Louis A."/>
            <person name="Montfort J."/>
            <person name="Bouchez O."/>
            <person name="Roques C."/>
            <person name="Iampietro C."/>
            <person name="Lluch J."/>
            <person name="Castinel A."/>
            <person name="Donnadieu C."/>
            <person name="Desvignes T."/>
            <person name="Floi Bucao C."/>
            <person name="Jouanno E."/>
            <person name="Wen M."/>
            <person name="Mejri S."/>
            <person name="Dirks R."/>
            <person name="Jansen H."/>
            <person name="Henkel C."/>
            <person name="Chen W.J."/>
            <person name="Zahm M."/>
            <person name="Cabau C."/>
            <person name="Klopp C."/>
            <person name="Thompson A.W."/>
            <person name="Robinson-Rechavi M."/>
            <person name="Braasch I."/>
            <person name="Lecointre G."/>
            <person name="Bobe J."/>
            <person name="Postlethwait J.H."/>
            <person name="Berthelot C."/>
            <person name="Roest Crollius H."/>
            <person name="Guiguen Y."/>
        </authorList>
    </citation>
    <scope>NUCLEOTIDE SEQUENCE</scope>
    <source>
        <strain evidence="4">WJC10195</strain>
    </source>
</reference>
<comment type="caution">
    <text evidence="4">The sequence shown here is derived from an EMBL/GenBank/DDBJ whole genome shotgun (WGS) entry which is preliminary data.</text>
</comment>
<proteinExistence type="predicted"/>
<name>A0A9Q1EKW7_SYNKA</name>
<evidence type="ECO:0000256" key="1">
    <source>
        <dbReference type="ARBA" id="ARBA00022729"/>
    </source>
</evidence>
<keyword evidence="2" id="KW-0391">Immunity</keyword>
<dbReference type="GO" id="GO:0007166">
    <property type="term" value="P:cell surface receptor signaling pathway"/>
    <property type="evidence" value="ECO:0007669"/>
    <property type="project" value="TreeGrafter"/>
</dbReference>
<dbReference type="OrthoDB" id="9803478at2759"/>
<dbReference type="InterPro" id="IPR007110">
    <property type="entry name" value="Ig-like_dom"/>
</dbReference>
<dbReference type="PANTHER" id="PTHR23268">
    <property type="entry name" value="T-CELL RECEPTOR BETA CHAIN"/>
    <property type="match status" value="1"/>
</dbReference>
<evidence type="ECO:0000313" key="5">
    <source>
        <dbReference type="Proteomes" id="UP001152622"/>
    </source>
</evidence>
<keyword evidence="5" id="KW-1185">Reference proteome</keyword>
<dbReference type="GO" id="GO:0005886">
    <property type="term" value="C:plasma membrane"/>
    <property type="evidence" value="ECO:0007669"/>
    <property type="project" value="TreeGrafter"/>
</dbReference>
<dbReference type="SUPFAM" id="SSF48726">
    <property type="entry name" value="Immunoglobulin"/>
    <property type="match status" value="1"/>
</dbReference>
<dbReference type="GO" id="GO:0002376">
    <property type="term" value="P:immune system process"/>
    <property type="evidence" value="ECO:0007669"/>
    <property type="project" value="UniProtKB-KW"/>
</dbReference>
<dbReference type="Pfam" id="PF07686">
    <property type="entry name" value="V-set"/>
    <property type="match status" value="1"/>
</dbReference>
<dbReference type="Proteomes" id="UP001152622">
    <property type="component" value="Chromosome 16"/>
</dbReference>
<protein>
    <recommendedName>
        <fullName evidence="3">Ig-like domain-containing protein</fullName>
    </recommendedName>
</protein>
<dbReference type="InterPro" id="IPR013783">
    <property type="entry name" value="Ig-like_fold"/>
</dbReference>
<gene>
    <name evidence="4" type="ORF">SKAU_G00353190</name>
</gene>
<sequence length="82" mass="9253">MQGEDLPVEGVITIIRNIEHFGYLAEDVQCQSQQVSQWPSQTVVTQGSSVELQCSQSSSDTYMYWYRQQSSTGITLLCFLPT</sequence>
<evidence type="ECO:0000256" key="2">
    <source>
        <dbReference type="ARBA" id="ARBA00022859"/>
    </source>
</evidence>
<feature type="domain" description="Ig-like" evidence="3">
    <location>
        <begin position="33"/>
        <end position="82"/>
    </location>
</feature>